<proteinExistence type="predicted"/>
<evidence type="ECO:0000256" key="1">
    <source>
        <dbReference type="SAM" id="MobiDB-lite"/>
    </source>
</evidence>
<protein>
    <submittedName>
        <fullName evidence="2">Uncharacterized protein</fullName>
    </submittedName>
</protein>
<evidence type="ECO:0000313" key="2">
    <source>
        <dbReference type="EMBL" id="MBP2706259.1"/>
    </source>
</evidence>
<dbReference type="EMBL" id="JAFCNB010000011">
    <property type="protein sequence ID" value="MBP2706259.1"/>
    <property type="molecule type" value="Genomic_DNA"/>
</dbReference>
<accession>A0A941ARK8</accession>
<reference evidence="2" key="1">
    <citation type="submission" date="2021-02" db="EMBL/GenBank/DDBJ databases">
        <title>Draft genome sequence of Microbispora sp. RL4-1S isolated from rice leaves in Thailand.</title>
        <authorList>
            <person name="Muangham S."/>
            <person name="Duangmal K."/>
        </authorList>
    </citation>
    <scope>NUCLEOTIDE SEQUENCE</scope>
    <source>
        <strain evidence="2">RL4-1S</strain>
    </source>
</reference>
<sequence length="83" mass="9314">MSSIREQIVATPAERIADEASVRAFWSHLNTSMDGDRELRARFGADPAGVLSERGLPRDADEEHGDRSVKPTRYGCTYYRCPD</sequence>
<gene>
    <name evidence="2" type="ORF">JOL79_20830</name>
</gene>
<dbReference type="AlphaFoldDB" id="A0A941ARK8"/>
<keyword evidence="3" id="KW-1185">Reference proteome</keyword>
<organism evidence="2 3">
    <name type="scientific">Microbispora oryzae</name>
    <dbReference type="NCBI Taxonomy" id="2806554"/>
    <lineage>
        <taxon>Bacteria</taxon>
        <taxon>Bacillati</taxon>
        <taxon>Actinomycetota</taxon>
        <taxon>Actinomycetes</taxon>
        <taxon>Streptosporangiales</taxon>
        <taxon>Streptosporangiaceae</taxon>
        <taxon>Microbispora</taxon>
    </lineage>
</organism>
<dbReference type="Proteomes" id="UP000674234">
    <property type="component" value="Unassembled WGS sequence"/>
</dbReference>
<evidence type="ECO:0000313" key="3">
    <source>
        <dbReference type="Proteomes" id="UP000674234"/>
    </source>
</evidence>
<comment type="caution">
    <text evidence="2">The sequence shown here is derived from an EMBL/GenBank/DDBJ whole genome shotgun (WGS) entry which is preliminary data.</text>
</comment>
<feature type="compositionally biased region" description="Basic and acidic residues" evidence="1">
    <location>
        <begin position="55"/>
        <end position="69"/>
    </location>
</feature>
<name>A0A941ARK8_9ACTN</name>
<feature type="region of interest" description="Disordered" evidence="1">
    <location>
        <begin position="50"/>
        <end position="70"/>
    </location>
</feature>
<dbReference type="RefSeq" id="WP_210157536.1">
    <property type="nucleotide sequence ID" value="NZ_JAFCNB010000011.1"/>
</dbReference>